<feature type="transmembrane region" description="Helical" evidence="9">
    <location>
        <begin position="152"/>
        <end position="171"/>
    </location>
</feature>
<dbReference type="GO" id="GO:0016020">
    <property type="term" value="C:membrane"/>
    <property type="evidence" value="ECO:0007669"/>
    <property type="project" value="UniProtKB-SubCell"/>
</dbReference>
<dbReference type="InterPro" id="IPR036259">
    <property type="entry name" value="MFS_trans_sf"/>
</dbReference>
<protein>
    <recommendedName>
        <fullName evidence="10">Major facilitator superfamily (MFS) profile domain-containing protein</fullName>
    </recommendedName>
</protein>
<dbReference type="Proteomes" id="UP001359559">
    <property type="component" value="Unassembled WGS sequence"/>
</dbReference>
<evidence type="ECO:0000256" key="3">
    <source>
        <dbReference type="ARBA" id="ARBA00022448"/>
    </source>
</evidence>
<feature type="transmembrane region" description="Helical" evidence="9">
    <location>
        <begin position="62"/>
        <end position="82"/>
    </location>
</feature>
<evidence type="ECO:0000256" key="5">
    <source>
        <dbReference type="ARBA" id="ARBA00022692"/>
    </source>
</evidence>
<feature type="transmembrane region" description="Helical" evidence="9">
    <location>
        <begin position="118"/>
        <end position="140"/>
    </location>
</feature>
<feature type="transmembrane region" description="Helical" evidence="9">
    <location>
        <begin position="183"/>
        <end position="205"/>
    </location>
</feature>
<evidence type="ECO:0000256" key="6">
    <source>
        <dbReference type="ARBA" id="ARBA00022847"/>
    </source>
</evidence>
<keyword evidence="5 9" id="KW-0812">Transmembrane</keyword>
<dbReference type="GO" id="GO:0015144">
    <property type="term" value="F:carbohydrate transmembrane transporter activity"/>
    <property type="evidence" value="ECO:0007669"/>
    <property type="project" value="InterPro"/>
</dbReference>
<dbReference type="InterPro" id="IPR005829">
    <property type="entry name" value="Sugar_transporter_CS"/>
</dbReference>
<dbReference type="Pfam" id="PF00083">
    <property type="entry name" value="Sugar_tr"/>
    <property type="match status" value="1"/>
</dbReference>
<comment type="similarity">
    <text evidence="2">Belongs to the major facilitator superfamily. Sugar transporter (TC 2.A.1.1) family.</text>
</comment>
<feature type="transmembrane region" description="Helical" evidence="9">
    <location>
        <begin position="21"/>
        <end position="42"/>
    </location>
</feature>
<proteinExistence type="inferred from homology"/>
<evidence type="ECO:0000256" key="7">
    <source>
        <dbReference type="ARBA" id="ARBA00022989"/>
    </source>
</evidence>
<name>A0AAN9KP40_CLITE</name>
<dbReference type="PROSITE" id="PS00216">
    <property type="entry name" value="SUGAR_TRANSPORT_1"/>
    <property type="match status" value="1"/>
</dbReference>
<evidence type="ECO:0000313" key="12">
    <source>
        <dbReference type="Proteomes" id="UP001359559"/>
    </source>
</evidence>
<gene>
    <name evidence="11" type="ORF">RJT34_04720</name>
</gene>
<keyword evidence="6" id="KW-0769">Symport</keyword>
<evidence type="ECO:0000313" key="11">
    <source>
        <dbReference type="EMBL" id="KAK7319991.1"/>
    </source>
</evidence>
<dbReference type="GO" id="GO:0015293">
    <property type="term" value="F:symporter activity"/>
    <property type="evidence" value="ECO:0007669"/>
    <property type="project" value="UniProtKB-KW"/>
</dbReference>
<evidence type="ECO:0000256" key="4">
    <source>
        <dbReference type="ARBA" id="ARBA00022597"/>
    </source>
</evidence>
<dbReference type="Gene3D" id="1.20.1250.20">
    <property type="entry name" value="MFS general substrate transporter like domains"/>
    <property type="match status" value="1"/>
</dbReference>
<organism evidence="11 12">
    <name type="scientific">Clitoria ternatea</name>
    <name type="common">Butterfly pea</name>
    <dbReference type="NCBI Taxonomy" id="43366"/>
    <lineage>
        <taxon>Eukaryota</taxon>
        <taxon>Viridiplantae</taxon>
        <taxon>Streptophyta</taxon>
        <taxon>Embryophyta</taxon>
        <taxon>Tracheophyta</taxon>
        <taxon>Spermatophyta</taxon>
        <taxon>Magnoliopsida</taxon>
        <taxon>eudicotyledons</taxon>
        <taxon>Gunneridae</taxon>
        <taxon>Pentapetalae</taxon>
        <taxon>rosids</taxon>
        <taxon>fabids</taxon>
        <taxon>Fabales</taxon>
        <taxon>Fabaceae</taxon>
        <taxon>Papilionoideae</taxon>
        <taxon>50 kb inversion clade</taxon>
        <taxon>NPAAA clade</taxon>
        <taxon>indigoferoid/millettioid clade</taxon>
        <taxon>Phaseoleae</taxon>
        <taxon>Clitoria</taxon>
    </lineage>
</organism>
<dbReference type="SUPFAM" id="SSF103473">
    <property type="entry name" value="MFS general substrate transporter"/>
    <property type="match status" value="1"/>
</dbReference>
<dbReference type="InterPro" id="IPR005828">
    <property type="entry name" value="MFS_sugar_transport-like"/>
</dbReference>
<keyword evidence="8 9" id="KW-0472">Membrane</keyword>
<feature type="domain" description="Major facilitator superfamily (MFS) profile" evidence="10">
    <location>
        <begin position="29"/>
        <end position="305"/>
    </location>
</feature>
<dbReference type="PANTHER" id="PTHR23500">
    <property type="entry name" value="SOLUTE CARRIER FAMILY 2, FACILITATED GLUCOSE TRANSPORTER"/>
    <property type="match status" value="1"/>
</dbReference>
<dbReference type="InterPro" id="IPR003663">
    <property type="entry name" value="Sugar/inositol_transpt"/>
</dbReference>
<keyword evidence="7 9" id="KW-1133">Transmembrane helix</keyword>
<dbReference type="AlphaFoldDB" id="A0AAN9KP40"/>
<evidence type="ECO:0000259" key="10">
    <source>
        <dbReference type="PROSITE" id="PS50850"/>
    </source>
</evidence>
<evidence type="ECO:0000256" key="1">
    <source>
        <dbReference type="ARBA" id="ARBA00004141"/>
    </source>
</evidence>
<accession>A0AAN9KP40</accession>
<evidence type="ECO:0000256" key="2">
    <source>
        <dbReference type="ARBA" id="ARBA00010992"/>
    </source>
</evidence>
<dbReference type="PANTHER" id="PTHR23500:SF429">
    <property type="entry name" value="MAJOR FACILITATOR SUPERFAMILY (MFS) PROFILE DOMAIN-CONTAINING PROTEIN"/>
    <property type="match status" value="1"/>
</dbReference>
<dbReference type="InterPro" id="IPR020846">
    <property type="entry name" value="MFS_dom"/>
</dbReference>
<keyword evidence="4" id="KW-0762">Sugar transport</keyword>
<keyword evidence="12" id="KW-1185">Reference proteome</keyword>
<comment type="caution">
    <text evidence="11">The sequence shown here is derived from an EMBL/GenBank/DDBJ whole genome shotgun (WGS) entry which is preliminary data.</text>
</comment>
<comment type="subcellular location">
    <subcellularLocation>
        <location evidence="1">Membrane</location>
        <topology evidence="1">Multi-pass membrane protein</topology>
    </subcellularLocation>
</comment>
<feature type="transmembrane region" description="Helical" evidence="9">
    <location>
        <begin position="94"/>
        <end position="112"/>
    </location>
</feature>
<evidence type="ECO:0000256" key="9">
    <source>
        <dbReference type="SAM" id="Phobius"/>
    </source>
</evidence>
<dbReference type="EMBL" id="JAYKXN010000001">
    <property type="protein sequence ID" value="KAK7319991.1"/>
    <property type="molecule type" value="Genomic_DNA"/>
</dbReference>
<dbReference type="PROSITE" id="PS00217">
    <property type="entry name" value="SUGAR_TRANSPORT_2"/>
    <property type="match status" value="1"/>
</dbReference>
<evidence type="ECO:0000256" key="8">
    <source>
        <dbReference type="ARBA" id="ARBA00023136"/>
    </source>
</evidence>
<dbReference type="InterPro" id="IPR045262">
    <property type="entry name" value="STP/PLT_plant"/>
</dbReference>
<reference evidence="11 12" key="1">
    <citation type="submission" date="2024-01" db="EMBL/GenBank/DDBJ databases">
        <title>The genomes of 5 underutilized Papilionoideae crops provide insights into root nodulation and disease resistance.</title>
        <authorList>
            <person name="Yuan L."/>
        </authorList>
    </citation>
    <scope>NUCLEOTIDE SEQUENCE [LARGE SCALE GENOMIC DNA]</scope>
    <source>
        <strain evidence="11">LY-2023</strain>
        <tissue evidence="11">Leaf</tissue>
    </source>
</reference>
<sequence>MPNHKQTMDDANNGKHGRRRRLNAFTLLSALLASTTSLLLGYDIGVMSGAAMLIRENLKISWTQEEILVGTLNVFSLIGSLASGKTSDCIGRRYTIVLASLTFLIGAILMGLAPSFPFILLGRMVAGIGVGYALMIAPLYTAELSPPMTRGFLTSLPEVFITLGILLGYVINYALSGLPLHLGWRLMLGMAAIPAIAIALGVIAMPESPRWLVLKGKLNEAKEVLLTISTNPQEAELRLQEITQAAGPNSNGLGVWKELLLRPTRPIKRMLVTAIGGAIDVKGKGFSFPCVFMCLEASKTLRCSF</sequence>
<dbReference type="PROSITE" id="PS50850">
    <property type="entry name" value="MFS"/>
    <property type="match status" value="1"/>
</dbReference>
<dbReference type="PRINTS" id="PR00171">
    <property type="entry name" value="SUGRTRNSPORT"/>
</dbReference>
<keyword evidence="3" id="KW-0813">Transport</keyword>